<dbReference type="InterPro" id="IPR035911">
    <property type="entry name" value="MurE/MurF_N"/>
</dbReference>
<evidence type="ECO:0000256" key="3">
    <source>
        <dbReference type="ARBA" id="ARBA00022960"/>
    </source>
</evidence>
<evidence type="ECO:0000259" key="11">
    <source>
        <dbReference type="Pfam" id="PF08245"/>
    </source>
</evidence>
<feature type="binding site" evidence="7">
    <location>
        <begin position="113"/>
        <end position="119"/>
    </location>
    <ligand>
        <name>ATP</name>
        <dbReference type="ChEBI" id="CHEBI:30616"/>
    </ligand>
</feature>
<feature type="domain" description="Mur ligase central" evidence="11">
    <location>
        <begin position="111"/>
        <end position="317"/>
    </location>
</feature>
<feature type="modified residue" description="N6-carboxylysine" evidence="7">
    <location>
        <position position="222"/>
    </location>
</feature>
<reference evidence="12" key="1">
    <citation type="submission" date="2021-02" db="EMBL/GenBank/DDBJ databases">
        <authorList>
            <person name="Cremers G."/>
            <person name="Picone N."/>
        </authorList>
    </citation>
    <scope>NUCLEOTIDE SEQUENCE</scope>
    <source>
        <strain evidence="12">PQ17</strain>
    </source>
</reference>
<gene>
    <name evidence="7 12" type="primary">murE</name>
    <name evidence="12" type="ORF">MPNT_180013</name>
</gene>
<comment type="subcellular location">
    <subcellularLocation>
        <location evidence="7 8">Cytoplasm</location>
    </subcellularLocation>
</comment>
<name>A0A8J2BHI5_9BACT</name>
<comment type="catalytic activity">
    <reaction evidence="7">
        <text>UDP-N-acetyl-alpha-D-muramoyl-L-alanyl-D-glutamate + meso-2,6-diaminopimelate + ATP = UDP-N-acetyl-alpha-D-muramoyl-L-alanyl-gamma-D-glutamyl-meso-2,6-diaminopimelate + ADP + phosphate + H(+)</text>
        <dbReference type="Rhea" id="RHEA:23676"/>
        <dbReference type="ChEBI" id="CHEBI:15378"/>
        <dbReference type="ChEBI" id="CHEBI:30616"/>
        <dbReference type="ChEBI" id="CHEBI:43474"/>
        <dbReference type="ChEBI" id="CHEBI:57791"/>
        <dbReference type="ChEBI" id="CHEBI:83900"/>
        <dbReference type="ChEBI" id="CHEBI:83905"/>
        <dbReference type="ChEBI" id="CHEBI:456216"/>
        <dbReference type="EC" id="6.3.2.13"/>
    </reaction>
</comment>
<dbReference type="AlphaFoldDB" id="A0A8J2BHI5"/>
<feature type="binding site" evidence="7">
    <location>
        <position position="182"/>
    </location>
    <ligand>
        <name>UDP-N-acetyl-alpha-D-muramoyl-L-alanyl-D-glutamate</name>
        <dbReference type="ChEBI" id="CHEBI:83900"/>
    </ligand>
</feature>
<evidence type="ECO:0000259" key="9">
    <source>
        <dbReference type="Pfam" id="PF01225"/>
    </source>
</evidence>
<feature type="binding site" evidence="7">
    <location>
        <position position="388"/>
    </location>
    <ligand>
        <name>meso-2,6-diaminopimelate</name>
        <dbReference type="ChEBI" id="CHEBI:57791"/>
    </ligand>
</feature>
<feature type="domain" description="Mur ligase N-terminal catalytic" evidence="9">
    <location>
        <begin position="22"/>
        <end position="97"/>
    </location>
</feature>
<keyword evidence="5 7" id="KW-0131">Cell cycle</keyword>
<keyword evidence="7" id="KW-0460">Magnesium</keyword>
<dbReference type="GO" id="GO:0005737">
    <property type="term" value="C:cytoplasm"/>
    <property type="evidence" value="ECO:0007669"/>
    <property type="project" value="UniProtKB-SubCell"/>
</dbReference>
<proteinExistence type="inferred from homology"/>
<dbReference type="SUPFAM" id="SSF53244">
    <property type="entry name" value="MurD-like peptide ligases, peptide-binding domain"/>
    <property type="match status" value="1"/>
</dbReference>
<dbReference type="Pfam" id="PF02875">
    <property type="entry name" value="Mur_ligase_C"/>
    <property type="match status" value="1"/>
</dbReference>
<keyword evidence="7 12" id="KW-0436">Ligase</keyword>
<evidence type="ECO:0000256" key="8">
    <source>
        <dbReference type="RuleBase" id="RU004135"/>
    </source>
</evidence>
<dbReference type="PANTHER" id="PTHR23135">
    <property type="entry name" value="MUR LIGASE FAMILY MEMBER"/>
    <property type="match status" value="1"/>
</dbReference>
<keyword evidence="7" id="KW-0067">ATP-binding</keyword>
<dbReference type="InterPro" id="IPR004101">
    <property type="entry name" value="Mur_ligase_C"/>
</dbReference>
<dbReference type="InterPro" id="IPR036565">
    <property type="entry name" value="Mur-like_cat_sf"/>
</dbReference>
<dbReference type="Gene3D" id="3.90.190.20">
    <property type="entry name" value="Mur ligase, C-terminal domain"/>
    <property type="match status" value="1"/>
</dbReference>
<feature type="domain" description="Mur ligase C-terminal" evidence="10">
    <location>
        <begin position="339"/>
        <end position="467"/>
    </location>
</feature>
<dbReference type="NCBIfam" id="TIGR01085">
    <property type="entry name" value="murE"/>
    <property type="match status" value="1"/>
</dbReference>
<organism evidence="12 13">
    <name type="scientific">Candidatus Methylacidithermus pantelleriae</name>
    <dbReference type="NCBI Taxonomy" id="2744239"/>
    <lineage>
        <taxon>Bacteria</taxon>
        <taxon>Pseudomonadati</taxon>
        <taxon>Verrucomicrobiota</taxon>
        <taxon>Methylacidiphilae</taxon>
        <taxon>Methylacidiphilales</taxon>
        <taxon>Methylacidiphilaceae</taxon>
        <taxon>Candidatus Methylacidithermus</taxon>
    </lineage>
</organism>
<dbReference type="Gene3D" id="3.40.1190.10">
    <property type="entry name" value="Mur-like, catalytic domain"/>
    <property type="match status" value="1"/>
</dbReference>
<feature type="binding site" evidence="7">
    <location>
        <position position="190"/>
    </location>
    <ligand>
        <name>UDP-N-acetyl-alpha-D-muramoyl-L-alanyl-D-glutamate</name>
        <dbReference type="ChEBI" id="CHEBI:83900"/>
    </ligand>
</feature>
<dbReference type="NCBIfam" id="NF001126">
    <property type="entry name" value="PRK00139.1-4"/>
    <property type="match status" value="1"/>
</dbReference>
<feature type="short sequence motif" description="Meso-diaminopimelate recognition motif" evidence="7">
    <location>
        <begin position="412"/>
        <end position="415"/>
    </location>
</feature>
<keyword evidence="4 7" id="KW-0573">Peptidoglycan synthesis</keyword>
<dbReference type="InterPro" id="IPR036615">
    <property type="entry name" value="Mur_ligase_C_dom_sf"/>
</dbReference>
<feature type="binding site" evidence="7">
    <location>
        <begin position="155"/>
        <end position="156"/>
    </location>
    <ligand>
        <name>UDP-N-acetyl-alpha-D-muramoyl-L-alanyl-D-glutamate</name>
        <dbReference type="ChEBI" id="CHEBI:83900"/>
    </ligand>
</feature>
<dbReference type="InterPro" id="IPR005761">
    <property type="entry name" value="UDP-N-AcMur-Glu-dNH2Pim_ligase"/>
</dbReference>
<comment type="caution">
    <text evidence="12">The sequence shown here is derived from an EMBL/GenBank/DDBJ whole genome shotgun (WGS) entry which is preliminary data.</text>
</comment>
<dbReference type="RefSeq" id="WP_174583057.1">
    <property type="nucleotide sequence ID" value="NZ_CAJNOB010000010.1"/>
</dbReference>
<dbReference type="Pfam" id="PF08245">
    <property type="entry name" value="Mur_ligase_M"/>
    <property type="match status" value="1"/>
</dbReference>
<evidence type="ECO:0000256" key="1">
    <source>
        <dbReference type="ARBA" id="ARBA00005898"/>
    </source>
</evidence>
<dbReference type="GO" id="GO:0005524">
    <property type="term" value="F:ATP binding"/>
    <property type="evidence" value="ECO:0007669"/>
    <property type="project" value="UniProtKB-UniRule"/>
</dbReference>
<feature type="binding site" evidence="7">
    <location>
        <position position="188"/>
    </location>
    <ligand>
        <name>UDP-N-acetyl-alpha-D-muramoyl-L-alanyl-D-glutamate</name>
        <dbReference type="ChEBI" id="CHEBI:83900"/>
    </ligand>
</feature>
<dbReference type="Gene3D" id="3.40.1390.10">
    <property type="entry name" value="MurE/MurF, N-terminal domain"/>
    <property type="match status" value="1"/>
</dbReference>
<dbReference type="GO" id="GO:0008765">
    <property type="term" value="F:UDP-N-acetylmuramoylalanyl-D-glutamate-2,6-diaminopimelate ligase activity"/>
    <property type="evidence" value="ECO:0007669"/>
    <property type="project" value="UniProtKB-UniRule"/>
</dbReference>
<dbReference type="GO" id="GO:0008360">
    <property type="term" value="P:regulation of cell shape"/>
    <property type="evidence" value="ECO:0007669"/>
    <property type="project" value="UniProtKB-KW"/>
</dbReference>
<sequence>MKLRQLIRALEAYHVLGPTGGEVTGLSYDSRDLEPGNLFFAWKGSRFDGHSFADRAYEKGASGVVGEILPEGLRLHPGVPFVHVPSTRSALSVMAGAWYHHPSRSLKVAGVTGTNGKTTTCYFLHSFLEMSGFRTGLLGTVEYRVAGLQLVATRTTPEGLELQHFLARMRDSGSTHAVVELSSHSLAQGRADGIRFDVGIFTNLSPEHLDFHASMEEYFLDKCLLLRLLKRPSSYFVVNWDDPYGRRIPKFLPPHVRLIRCGIQGKEALDLEASQVKLSLSGTEFWVRWRKYPRQKVRLPHLGEHNVRNFLCALAAAWALGISWKELTTLWEGLPQVPGRMERFSSRRGFTVVVDYAHTEEGLRYLLQTLRALGPRKLSLVVGCGGNRDRTKRPRMAQVAVEGSDRVYFTADNPRDEPLEKIFADMQQGVPPHAGKKVHWIADRKEAIGLAIADAREGDIVCVAGKGHERTQEIAGQFLPFDDREVVRWLLSRESR</sequence>
<evidence type="ECO:0000256" key="7">
    <source>
        <dbReference type="HAMAP-Rule" id="MF_00208"/>
    </source>
</evidence>
<dbReference type="PANTHER" id="PTHR23135:SF4">
    <property type="entry name" value="UDP-N-ACETYLMURAMOYL-L-ALANYL-D-GLUTAMATE--2,6-DIAMINOPIMELATE LIGASE MURE HOMOLOG, CHLOROPLASTIC"/>
    <property type="match status" value="1"/>
</dbReference>
<dbReference type="SUPFAM" id="SSF53623">
    <property type="entry name" value="MurD-like peptide ligases, catalytic domain"/>
    <property type="match status" value="1"/>
</dbReference>
<keyword evidence="13" id="KW-1185">Reference proteome</keyword>
<dbReference type="Pfam" id="PF01225">
    <property type="entry name" value="Mur_ligase"/>
    <property type="match status" value="1"/>
</dbReference>
<dbReference type="HAMAP" id="MF_00208">
    <property type="entry name" value="MurE"/>
    <property type="match status" value="1"/>
</dbReference>
<evidence type="ECO:0000256" key="5">
    <source>
        <dbReference type="ARBA" id="ARBA00023306"/>
    </source>
</evidence>
<dbReference type="EC" id="6.3.2.13" evidence="7"/>
<evidence type="ECO:0000256" key="6">
    <source>
        <dbReference type="ARBA" id="ARBA00023316"/>
    </source>
</evidence>
<dbReference type="UniPathway" id="UPA00219"/>
<keyword evidence="2 7" id="KW-0132">Cell division</keyword>
<dbReference type="GO" id="GO:0051301">
    <property type="term" value="P:cell division"/>
    <property type="evidence" value="ECO:0007669"/>
    <property type="project" value="UniProtKB-KW"/>
</dbReference>
<evidence type="ECO:0000256" key="2">
    <source>
        <dbReference type="ARBA" id="ARBA00022618"/>
    </source>
</evidence>
<keyword evidence="3 7" id="KW-0133">Cell shape</keyword>
<dbReference type="InterPro" id="IPR013221">
    <property type="entry name" value="Mur_ligase_cen"/>
</dbReference>
<evidence type="ECO:0000313" key="13">
    <source>
        <dbReference type="Proteomes" id="UP000663859"/>
    </source>
</evidence>
<comment type="cofactor">
    <cofactor evidence="7">
        <name>Mg(2+)</name>
        <dbReference type="ChEBI" id="CHEBI:18420"/>
    </cofactor>
</comment>
<feature type="binding site" evidence="7">
    <location>
        <position position="469"/>
    </location>
    <ligand>
        <name>meso-2,6-diaminopimelate</name>
        <dbReference type="ChEBI" id="CHEBI:57791"/>
    </ligand>
</feature>
<dbReference type="GO" id="GO:0000287">
    <property type="term" value="F:magnesium ion binding"/>
    <property type="evidence" value="ECO:0007669"/>
    <property type="project" value="UniProtKB-UniRule"/>
</dbReference>
<feature type="binding site" evidence="7">
    <location>
        <position position="30"/>
    </location>
    <ligand>
        <name>UDP-N-acetyl-alpha-D-muramoyl-L-alanyl-D-glutamate</name>
        <dbReference type="ChEBI" id="CHEBI:83900"/>
    </ligand>
</feature>
<feature type="binding site" evidence="7">
    <location>
        <begin position="412"/>
        <end position="415"/>
    </location>
    <ligand>
        <name>meso-2,6-diaminopimelate</name>
        <dbReference type="ChEBI" id="CHEBI:57791"/>
    </ligand>
</feature>
<evidence type="ECO:0000313" key="12">
    <source>
        <dbReference type="EMBL" id="CAF0694970.1"/>
    </source>
</evidence>
<dbReference type="GO" id="GO:0071555">
    <property type="term" value="P:cell wall organization"/>
    <property type="evidence" value="ECO:0007669"/>
    <property type="project" value="UniProtKB-KW"/>
</dbReference>
<comment type="PTM">
    <text evidence="7">Carboxylation is probably crucial for Mg(2+) binding and, consequently, for the gamma-phosphate positioning of ATP.</text>
</comment>
<keyword evidence="7" id="KW-0547">Nucleotide-binding</keyword>
<keyword evidence="6 7" id="KW-0961">Cell wall biogenesis/degradation</keyword>
<feature type="binding site" evidence="7">
    <location>
        <position position="465"/>
    </location>
    <ligand>
        <name>meso-2,6-diaminopimelate</name>
        <dbReference type="ChEBI" id="CHEBI:57791"/>
    </ligand>
</feature>
<accession>A0A8J2BHI5</accession>
<keyword evidence="7" id="KW-0963">Cytoplasm</keyword>
<protein>
    <recommendedName>
        <fullName evidence="7">UDP-N-acetylmuramoyl-L-alanyl-D-glutamate--2,6-diaminopimelate ligase</fullName>
        <ecNumber evidence="7">6.3.2.13</ecNumber>
    </recommendedName>
    <alternativeName>
        <fullName evidence="7">Meso-A2pm-adding enzyme</fullName>
    </alternativeName>
    <alternativeName>
        <fullName evidence="7">Meso-diaminopimelate-adding enzyme</fullName>
    </alternativeName>
    <alternativeName>
        <fullName evidence="7">UDP-MurNAc-L-Ala-D-Glu:meso-diaminopimelate ligase</fullName>
    </alternativeName>
    <alternativeName>
        <fullName evidence="7">UDP-MurNAc-tripeptide synthetase</fullName>
    </alternativeName>
    <alternativeName>
        <fullName evidence="7">UDP-N-acetylmuramyl-tripeptide synthetase</fullName>
    </alternativeName>
</protein>
<comment type="similarity">
    <text evidence="1 7">Belongs to the MurCDEF family. MurE subfamily.</text>
</comment>
<evidence type="ECO:0000259" key="10">
    <source>
        <dbReference type="Pfam" id="PF02875"/>
    </source>
</evidence>
<dbReference type="EMBL" id="CAJNOB010000010">
    <property type="protein sequence ID" value="CAF0694970.1"/>
    <property type="molecule type" value="Genomic_DNA"/>
</dbReference>
<dbReference type="InterPro" id="IPR000713">
    <property type="entry name" value="Mur_ligase_N"/>
</dbReference>
<comment type="pathway">
    <text evidence="7 8">Cell wall biogenesis; peptidoglycan biosynthesis.</text>
</comment>
<dbReference type="GO" id="GO:0009252">
    <property type="term" value="P:peptidoglycan biosynthetic process"/>
    <property type="evidence" value="ECO:0007669"/>
    <property type="project" value="UniProtKB-UniRule"/>
</dbReference>
<comment type="function">
    <text evidence="7">Catalyzes the addition of meso-diaminopimelic acid to the nucleotide precursor UDP-N-acetylmuramoyl-L-alanyl-D-glutamate (UMAG) in the biosynthesis of bacterial cell-wall peptidoglycan.</text>
</comment>
<comment type="caution">
    <text evidence="7">Lacks conserved residue(s) required for the propagation of feature annotation.</text>
</comment>
<evidence type="ECO:0000256" key="4">
    <source>
        <dbReference type="ARBA" id="ARBA00022984"/>
    </source>
</evidence>
<dbReference type="SUPFAM" id="SSF63418">
    <property type="entry name" value="MurE/MurF N-terminal domain"/>
    <property type="match status" value="1"/>
</dbReference>
<dbReference type="Proteomes" id="UP000663859">
    <property type="component" value="Unassembled WGS sequence"/>
</dbReference>